<keyword evidence="5" id="KW-0808">Transferase</keyword>
<dbReference type="AlphaFoldDB" id="A0A1H0J3Q6"/>
<dbReference type="Proteomes" id="UP000199088">
    <property type="component" value="Unassembled WGS sequence"/>
</dbReference>
<evidence type="ECO:0000256" key="1">
    <source>
        <dbReference type="ARBA" id="ARBA00006739"/>
    </source>
</evidence>
<dbReference type="Gene3D" id="3.90.550.10">
    <property type="entry name" value="Spore Coat Polysaccharide Biosynthesis Protein SpsA, Chain A"/>
    <property type="match status" value="1"/>
</dbReference>
<feature type="region of interest" description="Disordered" evidence="2">
    <location>
        <begin position="330"/>
        <end position="368"/>
    </location>
</feature>
<dbReference type="STRING" id="1052260.SAMN05660199_01851"/>
<dbReference type="InterPro" id="IPR029044">
    <property type="entry name" value="Nucleotide-diphossugar_trans"/>
</dbReference>
<name>A0A1H0J3Q6_9ACTN</name>
<keyword evidence="6" id="KW-1185">Reference proteome</keyword>
<dbReference type="PANTHER" id="PTHR48090:SF7">
    <property type="entry name" value="RFBJ PROTEIN"/>
    <property type="match status" value="1"/>
</dbReference>
<dbReference type="OrthoDB" id="9810303at2"/>
<comment type="similarity">
    <text evidence="1">Belongs to the glycosyltransferase 2 family.</text>
</comment>
<organism evidence="5 6">
    <name type="scientific">Klenkia soli</name>
    <dbReference type="NCBI Taxonomy" id="1052260"/>
    <lineage>
        <taxon>Bacteria</taxon>
        <taxon>Bacillati</taxon>
        <taxon>Actinomycetota</taxon>
        <taxon>Actinomycetes</taxon>
        <taxon>Geodermatophilales</taxon>
        <taxon>Geodermatophilaceae</taxon>
        <taxon>Klenkia</taxon>
    </lineage>
</organism>
<feature type="compositionally biased region" description="Low complexity" evidence="2">
    <location>
        <begin position="356"/>
        <end position="368"/>
    </location>
</feature>
<keyword evidence="3" id="KW-1133">Transmembrane helix</keyword>
<keyword evidence="3" id="KW-0472">Membrane</keyword>
<keyword evidence="3" id="KW-0812">Transmembrane</keyword>
<proteinExistence type="inferred from homology"/>
<evidence type="ECO:0000313" key="5">
    <source>
        <dbReference type="EMBL" id="SDO38100.1"/>
    </source>
</evidence>
<sequence>MVRASVVVPAFNEEAVIAASLAEVGAAVTQAYPDFEWEIVVVDDGSTDGTLQQVAAAAAELPLETVVVRHLRNAGLGGALRTAFGRTRGDIVLVLDADLSYSVRDALALVAAWVDTRADVVIASPYMPGGRTVDVPRTLERRSRIANRLLSLTSQQDIRTLTGMVRLYDGGFLRSLSLKASDVDINVEIIYKAEVLRARIVEVPATLDWSGLSERAGRTQLMSRRSRWVTAKTLVMTYLFRPFWFPLAPALVLGVAALVLIATGALGAEGWAVVLTVLSVNLAVASLSQLQAKRYFEELFFAATRASGGPAGAPPAEVLDPAAVRRRQTWTPAPPVAEPLTHDAARLVGGEDGSAARRAGATGGPAAQ</sequence>
<dbReference type="PANTHER" id="PTHR48090">
    <property type="entry name" value="UNDECAPRENYL-PHOSPHATE 4-DEOXY-4-FORMAMIDO-L-ARABINOSE TRANSFERASE-RELATED"/>
    <property type="match status" value="1"/>
</dbReference>
<dbReference type="EMBL" id="FNIR01000005">
    <property type="protein sequence ID" value="SDO38100.1"/>
    <property type="molecule type" value="Genomic_DNA"/>
</dbReference>
<dbReference type="Pfam" id="PF00535">
    <property type="entry name" value="Glycos_transf_2"/>
    <property type="match status" value="1"/>
</dbReference>
<evidence type="ECO:0000259" key="4">
    <source>
        <dbReference type="Pfam" id="PF00535"/>
    </source>
</evidence>
<gene>
    <name evidence="5" type="ORF">SAMN05660199_01851</name>
</gene>
<dbReference type="CDD" id="cd04179">
    <property type="entry name" value="DPM_DPG-synthase_like"/>
    <property type="match status" value="1"/>
</dbReference>
<dbReference type="InterPro" id="IPR050256">
    <property type="entry name" value="Glycosyltransferase_2"/>
</dbReference>
<dbReference type="GO" id="GO:0016740">
    <property type="term" value="F:transferase activity"/>
    <property type="evidence" value="ECO:0007669"/>
    <property type="project" value="UniProtKB-KW"/>
</dbReference>
<protein>
    <submittedName>
        <fullName evidence="5">Glycosyltransferase involved in cell wall bisynthesis</fullName>
    </submittedName>
</protein>
<feature type="transmembrane region" description="Helical" evidence="3">
    <location>
        <begin position="243"/>
        <end position="265"/>
    </location>
</feature>
<dbReference type="SUPFAM" id="SSF53448">
    <property type="entry name" value="Nucleotide-diphospho-sugar transferases"/>
    <property type="match status" value="1"/>
</dbReference>
<feature type="domain" description="Glycosyltransferase 2-like" evidence="4">
    <location>
        <begin position="5"/>
        <end position="169"/>
    </location>
</feature>
<dbReference type="InterPro" id="IPR001173">
    <property type="entry name" value="Glyco_trans_2-like"/>
</dbReference>
<evidence type="ECO:0000256" key="3">
    <source>
        <dbReference type="SAM" id="Phobius"/>
    </source>
</evidence>
<reference evidence="6" key="1">
    <citation type="submission" date="2016-10" db="EMBL/GenBank/DDBJ databases">
        <authorList>
            <person name="Varghese N."/>
            <person name="Submissions S."/>
        </authorList>
    </citation>
    <scope>NUCLEOTIDE SEQUENCE [LARGE SCALE GENOMIC DNA]</scope>
    <source>
        <strain evidence="6">DSM 45843</strain>
    </source>
</reference>
<accession>A0A1H0J3Q6</accession>
<evidence type="ECO:0000256" key="2">
    <source>
        <dbReference type="SAM" id="MobiDB-lite"/>
    </source>
</evidence>
<feature type="transmembrane region" description="Helical" evidence="3">
    <location>
        <begin position="271"/>
        <end position="290"/>
    </location>
</feature>
<evidence type="ECO:0000313" key="6">
    <source>
        <dbReference type="Proteomes" id="UP000199088"/>
    </source>
</evidence>